<feature type="region of interest" description="Disordered" evidence="1">
    <location>
        <begin position="164"/>
        <end position="188"/>
    </location>
</feature>
<dbReference type="EnsemblFungi" id="PTTG_25526-t43_1">
    <property type="protein sequence ID" value="PTTG_25526-t43_1-p1"/>
    <property type="gene ID" value="PTTG_25526"/>
</dbReference>
<accession>A0A180H222</accession>
<gene>
    <name evidence="2" type="ORF">PTTG_25526</name>
</gene>
<dbReference type="VEuPathDB" id="FungiDB:PTTG_25526"/>
<sequence>MQDPQKKAKAELAARAQQDALAMSYGPDDTQSALERSQACVAVNPLADVDEQERIRIAADLHVYITGKYGANTESMRIKDPKKPGSSIRVTCDTLTKWSRCMLHKIPGVDQDNPPNIPEFLKDKRPVFTLAKLAMKQDTRLSKHKSAASPSKSLAACASETLGQARTPGEMGSPRKGPPLASADPGVGPKTKKAGLVFTPVQISSAGCVIPGRWVPALESKSLSGIPSPGGQLMSWPASLARAEAPAKRSLGTSVVPALRYDLTGLVDAGGYPDNRETTSSECEYPAGVSATHSVPSNPSTRHTHEASSDVEVMQPLHIDSGIHWSPARKMPCSPAAEGIAQTVSWLNFGRDRSPPRFARTRKVPTPQSPLASSWISKTTPSSHLRLNDAGRYLEMEEFIQMCNVSDDDPLPRGLIKLHHISRWDFFLDTTSIALAKLNFPSPLASQLMKGARWLIPTHTLPAHDTVTQRPGQQDLVNVATPSAQDQVSEATPGSRPLLQALGRERTSASGLSVLQVPAVPAVGPPSGICDPSTSTTLLAGESV</sequence>
<dbReference type="EMBL" id="ADAS02000005">
    <property type="protein sequence ID" value="OAV98834.1"/>
    <property type="molecule type" value="Genomic_DNA"/>
</dbReference>
<keyword evidence="4" id="KW-1185">Reference proteome</keyword>
<feature type="compositionally biased region" description="Polar residues" evidence="1">
    <location>
        <begin position="291"/>
        <end position="301"/>
    </location>
</feature>
<reference evidence="3 4" key="3">
    <citation type="journal article" date="2017" name="G3 (Bethesda)">
        <title>Comparative analysis highlights variable genome content of wheat rusts and divergence of the mating loci.</title>
        <authorList>
            <person name="Cuomo C.A."/>
            <person name="Bakkeren G."/>
            <person name="Khalil H.B."/>
            <person name="Panwar V."/>
            <person name="Joly D."/>
            <person name="Linning R."/>
            <person name="Sakthikumar S."/>
            <person name="Song X."/>
            <person name="Adiconis X."/>
            <person name="Fan L."/>
            <person name="Goldberg J.M."/>
            <person name="Levin J.Z."/>
            <person name="Young S."/>
            <person name="Zeng Q."/>
            <person name="Anikster Y."/>
            <person name="Bruce M."/>
            <person name="Wang M."/>
            <person name="Yin C."/>
            <person name="McCallum B."/>
            <person name="Szabo L.J."/>
            <person name="Hulbert S."/>
            <person name="Chen X."/>
            <person name="Fellers J.P."/>
        </authorList>
    </citation>
    <scope>NUCLEOTIDE SEQUENCE</scope>
    <source>
        <strain evidence="3">isolate 1-1 / race 1 (BBBD)</strain>
        <strain evidence="4">Isolate 1-1 / race 1 (BBBD)</strain>
    </source>
</reference>
<reference evidence="2" key="2">
    <citation type="submission" date="2016-05" db="EMBL/GenBank/DDBJ databases">
        <title>Comparative analysis highlights variable genome content of wheat rusts and divergence of the mating loci.</title>
        <authorList>
            <person name="Cuomo C.A."/>
            <person name="Bakkeren G."/>
            <person name="Szabo L."/>
            <person name="Khalil H."/>
            <person name="Joly D."/>
            <person name="Goldberg J."/>
            <person name="Young S."/>
            <person name="Zeng Q."/>
            <person name="Fellers J."/>
        </authorList>
    </citation>
    <scope>NUCLEOTIDE SEQUENCE [LARGE SCALE GENOMIC DNA]</scope>
    <source>
        <strain evidence="2">1-1 BBBD Race 1</strain>
    </source>
</reference>
<name>A0A180H222_PUCT1</name>
<dbReference type="AlphaFoldDB" id="A0A180H222"/>
<feature type="region of interest" description="Disordered" evidence="1">
    <location>
        <begin position="289"/>
        <end position="309"/>
    </location>
</feature>
<evidence type="ECO:0000256" key="1">
    <source>
        <dbReference type="SAM" id="MobiDB-lite"/>
    </source>
</evidence>
<evidence type="ECO:0000313" key="3">
    <source>
        <dbReference type="EnsemblFungi" id="PTTG_25526-t43_1-p1"/>
    </source>
</evidence>
<reference evidence="2" key="1">
    <citation type="submission" date="2009-11" db="EMBL/GenBank/DDBJ databases">
        <authorList>
            <consortium name="The Broad Institute Genome Sequencing Platform"/>
            <person name="Ward D."/>
            <person name="Feldgarden M."/>
            <person name="Earl A."/>
            <person name="Young S.K."/>
            <person name="Zeng Q."/>
            <person name="Koehrsen M."/>
            <person name="Alvarado L."/>
            <person name="Berlin A."/>
            <person name="Bochicchio J."/>
            <person name="Borenstein D."/>
            <person name="Chapman S.B."/>
            <person name="Chen Z."/>
            <person name="Engels R."/>
            <person name="Freedman E."/>
            <person name="Gellesch M."/>
            <person name="Goldberg J."/>
            <person name="Griggs A."/>
            <person name="Gujja S."/>
            <person name="Heilman E."/>
            <person name="Heiman D."/>
            <person name="Hepburn T."/>
            <person name="Howarth C."/>
            <person name="Jen D."/>
            <person name="Larson L."/>
            <person name="Lewis B."/>
            <person name="Mehta T."/>
            <person name="Park D."/>
            <person name="Pearson M."/>
            <person name="Roberts A."/>
            <person name="Saif S."/>
            <person name="Shea T."/>
            <person name="Shenoy N."/>
            <person name="Sisk P."/>
            <person name="Stolte C."/>
            <person name="Sykes S."/>
            <person name="Thomson T."/>
            <person name="Walk T."/>
            <person name="White J."/>
            <person name="Yandava C."/>
            <person name="Izard J."/>
            <person name="Baranova O.V."/>
            <person name="Blanton J.M."/>
            <person name="Tanner A.C."/>
            <person name="Dewhirst F.E."/>
            <person name="Haas B."/>
            <person name="Nusbaum C."/>
            <person name="Birren B."/>
        </authorList>
    </citation>
    <scope>NUCLEOTIDE SEQUENCE [LARGE SCALE GENOMIC DNA]</scope>
    <source>
        <strain evidence="2">1-1 BBBD Race 1</strain>
    </source>
</reference>
<dbReference type="Proteomes" id="UP000005240">
    <property type="component" value="Unassembled WGS sequence"/>
</dbReference>
<dbReference type="OrthoDB" id="10597940at2759"/>
<feature type="region of interest" description="Disordered" evidence="1">
    <location>
        <begin position="357"/>
        <end position="376"/>
    </location>
</feature>
<proteinExistence type="predicted"/>
<reference evidence="3" key="4">
    <citation type="submission" date="2025-05" db="UniProtKB">
        <authorList>
            <consortium name="EnsemblFungi"/>
        </authorList>
    </citation>
    <scope>IDENTIFICATION</scope>
    <source>
        <strain evidence="3">isolate 1-1 / race 1 (BBBD)</strain>
    </source>
</reference>
<protein>
    <submittedName>
        <fullName evidence="2 3">Uncharacterized protein</fullName>
    </submittedName>
</protein>
<organism evidence="2">
    <name type="scientific">Puccinia triticina (isolate 1-1 / race 1 (BBBD))</name>
    <name type="common">Brown leaf rust fungus</name>
    <dbReference type="NCBI Taxonomy" id="630390"/>
    <lineage>
        <taxon>Eukaryota</taxon>
        <taxon>Fungi</taxon>
        <taxon>Dikarya</taxon>
        <taxon>Basidiomycota</taxon>
        <taxon>Pucciniomycotina</taxon>
        <taxon>Pucciniomycetes</taxon>
        <taxon>Pucciniales</taxon>
        <taxon>Pucciniaceae</taxon>
        <taxon>Puccinia</taxon>
    </lineage>
</organism>
<evidence type="ECO:0000313" key="4">
    <source>
        <dbReference type="Proteomes" id="UP000005240"/>
    </source>
</evidence>
<evidence type="ECO:0000313" key="2">
    <source>
        <dbReference type="EMBL" id="OAV98834.1"/>
    </source>
</evidence>